<evidence type="ECO:0000256" key="6">
    <source>
        <dbReference type="ARBA" id="ARBA00023136"/>
    </source>
</evidence>
<comment type="subcellular location">
    <subcellularLocation>
        <location evidence="1">Membrane</location>
        <topology evidence="1">Multi-pass membrane protein</topology>
    </subcellularLocation>
</comment>
<dbReference type="PANTHER" id="PTHR11360">
    <property type="entry name" value="MONOCARBOXYLATE TRANSPORTER"/>
    <property type="match status" value="1"/>
</dbReference>
<dbReference type="GO" id="GO:0016020">
    <property type="term" value="C:membrane"/>
    <property type="evidence" value="ECO:0007669"/>
    <property type="project" value="UniProtKB-SubCell"/>
</dbReference>
<dbReference type="InterPro" id="IPR011701">
    <property type="entry name" value="MFS"/>
</dbReference>
<accession>A0A8H4IWB9</accession>
<sequence>MAHHVPPERPEKSASQSATAACKNSTISVYEHDIATLSTTPSIPQTPAPRPTSWFAKSSAALSSDDSHLDGGWAAWSVVCGGWCGHFCSLGWINCMGVLQTQYELDQLQEYSSSTIAWIISLQTFLTFAGAPFFGRIFDSHGARGIMLFGIVMHVLGLMVTSVSTKYWHFILAQSVCSGVGGGAITYASLNSVATWFHERRAMAFGLVSSGSGVGGAVTP</sequence>
<protein>
    <recommendedName>
        <fullName evidence="8">Major facilitator superfamily (MFS) profile domain-containing protein</fullName>
    </recommendedName>
</protein>
<keyword evidence="6 7" id="KW-0472">Membrane</keyword>
<feature type="transmembrane region" description="Helical" evidence="7">
    <location>
        <begin position="170"/>
        <end position="190"/>
    </location>
</feature>
<evidence type="ECO:0000256" key="3">
    <source>
        <dbReference type="ARBA" id="ARBA00022448"/>
    </source>
</evidence>
<proteinExistence type="inferred from homology"/>
<dbReference type="PROSITE" id="PS50850">
    <property type="entry name" value="MFS"/>
    <property type="match status" value="1"/>
</dbReference>
<evidence type="ECO:0000259" key="8">
    <source>
        <dbReference type="PROSITE" id="PS50850"/>
    </source>
</evidence>
<feature type="domain" description="Major facilitator superfamily (MFS) profile" evidence="8">
    <location>
        <begin position="52"/>
        <end position="220"/>
    </location>
</feature>
<dbReference type="GO" id="GO:0022857">
    <property type="term" value="F:transmembrane transporter activity"/>
    <property type="evidence" value="ECO:0007669"/>
    <property type="project" value="InterPro"/>
</dbReference>
<dbReference type="SUPFAM" id="SSF103473">
    <property type="entry name" value="MFS general substrate transporter"/>
    <property type="match status" value="1"/>
</dbReference>
<dbReference type="PANTHER" id="PTHR11360:SF224">
    <property type="entry name" value="MAJOR FACILITATOR SUPERFAMILY (MFS) PROFILE DOMAIN-CONTAINING PROTEIN-RELATED"/>
    <property type="match status" value="1"/>
</dbReference>
<keyword evidence="3" id="KW-0813">Transport</keyword>
<reference evidence="9" key="1">
    <citation type="submission" date="2020-04" db="EMBL/GenBank/DDBJ databases">
        <title>Genome Assembly and Annotation of Botryosphaeria dothidea sdau 11-99, a Latent Pathogen of Apple Fruit Ring Rot in China.</title>
        <authorList>
            <person name="Yu C."/>
            <person name="Diao Y."/>
            <person name="Lu Q."/>
            <person name="Zhao J."/>
            <person name="Cui S."/>
            <person name="Peng C."/>
            <person name="He B."/>
            <person name="Liu H."/>
        </authorList>
    </citation>
    <scope>NUCLEOTIDE SEQUENCE [LARGE SCALE GENOMIC DNA]</scope>
    <source>
        <strain evidence="9">Sdau11-99</strain>
    </source>
</reference>
<dbReference type="Pfam" id="PF07690">
    <property type="entry name" value="MFS_1"/>
    <property type="match status" value="1"/>
</dbReference>
<dbReference type="OrthoDB" id="5667at2759"/>
<gene>
    <name evidence="9" type="ORF">GTA08_BOTSDO03838</name>
</gene>
<comment type="caution">
    <text evidence="9">The sequence shown here is derived from an EMBL/GenBank/DDBJ whole genome shotgun (WGS) entry which is preliminary data.</text>
</comment>
<evidence type="ECO:0000256" key="7">
    <source>
        <dbReference type="SAM" id="Phobius"/>
    </source>
</evidence>
<evidence type="ECO:0000313" key="9">
    <source>
        <dbReference type="EMBL" id="KAF4307553.1"/>
    </source>
</evidence>
<evidence type="ECO:0000256" key="4">
    <source>
        <dbReference type="ARBA" id="ARBA00022692"/>
    </source>
</evidence>
<dbReference type="EMBL" id="WWBZ02000022">
    <property type="protein sequence ID" value="KAF4307553.1"/>
    <property type="molecule type" value="Genomic_DNA"/>
</dbReference>
<evidence type="ECO:0000256" key="2">
    <source>
        <dbReference type="ARBA" id="ARBA00006727"/>
    </source>
</evidence>
<keyword evidence="4 7" id="KW-0812">Transmembrane</keyword>
<evidence type="ECO:0000313" key="10">
    <source>
        <dbReference type="Proteomes" id="UP000572817"/>
    </source>
</evidence>
<dbReference type="AlphaFoldDB" id="A0A8H4IWB9"/>
<feature type="transmembrane region" description="Helical" evidence="7">
    <location>
        <begin position="115"/>
        <end position="134"/>
    </location>
</feature>
<dbReference type="InterPro" id="IPR020846">
    <property type="entry name" value="MFS_dom"/>
</dbReference>
<comment type="similarity">
    <text evidence="2">Belongs to the major facilitator superfamily. Monocarboxylate porter (TC 2.A.1.13) family.</text>
</comment>
<dbReference type="InterPro" id="IPR050327">
    <property type="entry name" value="Proton-linked_MCT"/>
</dbReference>
<dbReference type="InterPro" id="IPR036259">
    <property type="entry name" value="MFS_trans_sf"/>
</dbReference>
<dbReference type="Gene3D" id="1.20.1250.20">
    <property type="entry name" value="MFS general substrate transporter like domains"/>
    <property type="match status" value="1"/>
</dbReference>
<name>A0A8H4IWB9_9PEZI</name>
<feature type="transmembrane region" description="Helical" evidence="7">
    <location>
        <begin position="146"/>
        <end position="164"/>
    </location>
</feature>
<dbReference type="Proteomes" id="UP000572817">
    <property type="component" value="Unassembled WGS sequence"/>
</dbReference>
<keyword evidence="10" id="KW-1185">Reference proteome</keyword>
<keyword evidence="5 7" id="KW-1133">Transmembrane helix</keyword>
<organism evidence="9 10">
    <name type="scientific">Botryosphaeria dothidea</name>
    <dbReference type="NCBI Taxonomy" id="55169"/>
    <lineage>
        <taxon>Eukaryota</taxon>
        <taxon>Fungi</taxon>
        <taxon>Dikarya</taxon>
        <taxon>Ascomycota</taxon>
        <taxon>Pezizomycotina</taxon>
        <taxon>Dothideomycetes</taxon>
        <taxon>Dothideomycetes incertae sedis</taxon>
        <taxon>Botryosphaeriales</taxon>
        <taxon>Botryosphaeriaceae</taxon>
        <taxon>Botryosphaeria</taxon>
    </lineage>
</organism>
<evidence type="ECO:0000256" key="1">
    <source>
        <dbReference type="ARBA" id="ARBA00004141"/>
    </source>
</evidence>
<evidence type="ECO:0000256" key="5">
    <source>
        <dbReference type="ARBA" id="ARBA00022989"/>
    </source>
</evidence>